<keyword evidence="10" id="KW-1133">Transmembrane helix</keyword>
<keyword evidence="4" id="KW-0808">Transferase</keyword>
<dbReference type="PRINTS" id="PR00344">
    <property type="entry name" value="BCTRLSENSOR"/>
</dbReference>
<evidence type="ECO:0000256" key="10">
    <source>
        <dbReference type="SAM" id="Phobius"/>
    </source>
</evidence>
<dbReference type="PANTHER" id="PTHR43065:SF10">
    <property type="entry name" value="PEROXIDE STRESS-ACTIVATED HISTIDINE KINASE MAK3"/>
    <property type="match status" value="1"/>
</dbReference>
<keyword evidence="7" id="KW-0067">ATP-binding</keyword>
<dbReference type="InterPro" id="IPR003661">
    <property type="entry name" value="HisK_dim/P_dom"/>
</dbReference>
<dbReference type="EMBL" id="CALBWS010000022">
    <property type="protein sequence ID" value="CAH2715980.1"/>
    <property type="molecule type" value="Genomic_DNA"/>
</dbReference>
<evidence type="ECO:0000256" key="6">
    <source>
        <dbReference type="ARBA" id="ARBA00022777"/>
    </source>
</evidence>
<dbReference type="EC" id="2.7.13.3" evidence="2"/>
<dbReference type="PROSITE" id="PS50109">
    <property type="entry name" value="HIS_KIN"/>
    <property type="match status" value="1"/>
</dbReference>
<evidence type="ECO:0000313" key="12">
    <source>
        <dbReference type="EMBL" id="CAH2715980.1"/>
    </source>
</evidence>
<dbReference type="InterPro" id="IPR004358">
    <property type="entry name" value="Sig_transdc_His_kin-like_C"/>
</dbReference>
<feature type="domain" description="Histidine kinase" evidence="11">
    <location>
        <begin position="90"/>
        <end position="302"/>
    </location>
</feature>
<keyword evidence="8" id="KW-0902">Two-component regulatory system</keyword>
<keyword evidence="9" id="KW-0175">Coiled coil</keyword>
<keyword evidence="3" id="KW-0597">Phosphoprotein</keyword>
<dbReference type="SMART" id="SM00387">
    <property type="entry name" value="HATPase_c"/>
    <property type="match status" value="1"/>
</dbReference>
<evidence type="ECO:0000256" key="7">
    <source>
        <dbReference type="ARBA" id="ARBA00022840"/>
    </source>
</evidence>
<dbReference type="PANTHER" id="PTHR43065">
    <property type="entry name" value="SENSOR HISTIDINE KINASE"/>
    <property type="match status" value="1"/>
</dbReference>
<evidence type="ECO:0000256" key="8">
    <source>
        <dbReference type="ARBA" id="ARBA00023012"/>
    </source>
</evidence>
<dbReference type="InterPro" id="IPR003594">
    <property type="entry name" value="HATPase_dom"/>
</dbReference>
<reference evidence="12" key="1">
    <citation type="submission" date="2022-04" db="EMBL/GenBank/DDBJ databases">
        <authorList>
            <person name="Criscuolo A."/>
        </authorList>
    </citation>
    <scope>NUCLEOTIDE SEQUENCE</scope>
    <source>
        <strain evidence="12">CIP111895</strain>
    </source>
</reference>
<comment type="catalytic activity">
    <reaction evidence="1">
        <text>ATP + protein L-histidine = ADP + protein N-phospho-L-histidine.</text>
        <dbReference type="EC" id="2.7.13.3"/>
    </reaction>
</comment>
<evidence type="ECO:0000313" key="13">
    <source>
        <dbReference type="Proteomes" id="UP000838308"/>
    </source>
</evidence>
<feature type="coiled-coil region" evidence="9">
    <location>
        <begin position="26"/>
        <end position="60"/>
    </location>
</feature>
<evidence type="ECO:0000256" key="5">
    <source>
        <dbReference type="ARBA" id="ARBA00022741"/>
    </source>
</evidence>
<evidence type="ECO:0000259" key="11">
    <source>
        <dbReference type="PROSITE" id="PS50109"/>
    </source>
</evidence>
<keyword evidence="10" id="KW-0812">Transmembrane</keyword>
<gene>
    <name evidence="12" type="ORF">BACCIP111895_03164</name>
</gene>
<evidence type="ECO:0000256" key="2">
    <source>
        <dbReference type="ARBA" id="ARBA00012438"/>
    </source>
</evidence>
<accession>A0ABM9ETJ5</accession>
<evidence type="ECO:0000256" key="4">
    <source>
        <dbReference type="ARBA" id="ARBA00022679"/>
    </source>
</evidence>
<dbReference type="Gene3D" id="1.10.287.130">
    <property type="match status" value="1"/>
</dbReference>
<organism evidence="12 13">
    <name type="scientific">Neobacillus rhizosphaerae</name>
    <dbReference type="NCBI Taxonomy" id="2880965"/>
    <lineage>
        <taxon>Bacteria</taxon>
        <taxon>Bacillati</taxon>
        <taxon>Bacillota</taxon>
        <taxon>Bacilli</taxon>
        <taxon>Bacillales</taxon>
        <taxon>Bacillaceae</taxon>
        <taxon>Neobacillus</taxon>
    </lineage>
</organism>
<dbReference type="Gene3D" id="3.30.565.10">
    <property type="entry name" value="Histidine kinase-like ATPase, C-terminal domain"/>
    <property type="match status" value="1"/>
</dbReference>
<dbReference type="CDD" id="cd00082">
    <property type="entry name" value="HisKA"/>
    <property type="match status" value="1"/>
</dbReference>
<dbReference type="SUPFAM" id="SSF55874">
    <property type="entry name" value="ATPase domain of HSP90 chaperone/DNA topoisomerase II/histidine kinase"/>
    <property type="match status" value="1"/>
</dbReference>
<dbReference type="Proteomes" id="UP000838308">
    <property type="component" value="Unassembled WGS sequence"/>
</dbReference>
<sequence>MLFFYIFLSLVIGSFIFVIFQNFLKDRELMKRLKAREKSYRELEEKYEVMKTLNQTLEKRIEEEVAKTREKDHILIQHSRLAAMGEMIASIGHQWRQPINSLSLLIQDVREALEFGEIDDQYIDRFIRESMIQIKQMTRTINDFRKFYTPNQEKSPFSVGESIEDALSIFSSSLKNHGIQVEFEYRGQQIAYGFPNEYSQVVLNILTNARDAFVQGDIPNRKLLIKLDETEDCVRAEFIDNAGGIEPALLNKIFDPYFTTRNHGTGLGLYMTKMILENMNGSVSLENTGDGARFCLSVPKVNAAYKPDLISV</sequence>
<feature type="transmembrane region" description="Helical" evidence="10">
    <location>
        <begin position="6"/>
        <end position="24"/>
    </location>
</feature>
<dbReference type="SUPFAM" id="SSF47384">
    <property type="entry name" value="Homodimeric domain of signal transducing histidine kinase"/>
    <property type="match status" value="1"/>
</dbReference>
<dbReference type="InterPro" id="IPR036890">
    <property type="entry name" value="HATPase_C_sf"/>
</dbReference>
<keyword evidence="10" id="KW-0472">Membrane</keyword>
<protein>
    <recommendedName>
        <fullName evidence="2">histidine kinase</fullName>
        <ecNumber evidence="2">2.7.13.3</ecNumber>
    </recommendedName>
</protein>
<keyword evidence="13" id="KW-1185">Reference proteome</keyword>
<dbReference type="InterPro" id="IPR036097">
    <property type="entry name" value="HisK_dim/P_sf"/>
</dbReference>
<keyword evidence="6" id="KW-0418">Kinase</keyword>
<evidence type="ECO:0000256" key="1">
    <source>
        <dbReference type="ARBA" id="ARBA00000085"/>
    </source>
</evidence>
<evidence type="ECO:0000256" key="3">
    <source>
        <dbReference type="ARBA" id="ARBA00022553"/>
    </source>
</evidence>
<keyword evidence="5" id="KW-0547">Nucleotide-binding</keyword>
<name>A0ABM9ETJ5_9BACI</name>
<dbReference type="InterPro" id="IPR005467">
    <property type="entry name" value="His_kinase_dom"/>
</dbReference>
<evidence type="ECO:0000256" key="9">
    <source>
        <dbReference type="SAM" id="Coils"/>
    </source>
</evidence>
<proteinExistence type="predicted"/>
<dbReference type="Pfam" id="PF02518">
    <property type="entry name" value="HATPase_c"/>
    <property type="match status" value="1"/>
</dbReference>
<comment type="caution">
    <text evidence="12">The sequence shown here is derived from an EMBL/GenBank/DDBJ whole genome shotgun (WGS) entry which is preliminary data.</text>
</comment>